<dbReference type="PROSITE" id="PS51330">
    <property type="entry name" value="DHFR_2"/>
    <property type="match status" value="1"/>
</dbReference>
<evidence type="ECO:0000256" key="4">
    <source>
        <dbReference type="ARBA" id="ARBA00022563"/>
    </source>
</evidence>
<name>A0A3N2C2B4_9MICO</name>
<accession>A0A3N2C2B4</accession>
<evidence type="ECO:0000259" key="9">
    <source>
        <dbReference type="PROSITE" id="PS51330"/>
    </source>
</evidence>
<dbReference type="InterPro" id="IPR017925">
    <property type="entry name" value="DHFR_CS"/>
</dbReference>
<gene>
    <name evidence="10" type="ORF">EDD42_1726</name>
</gene>
<feature type="domain" description="DHFR" evidence="9">
    <location>
        <begin position="2"/>
        <end position="166"/>
    </location>
</feature>
<comment type="catalytic activity">
    <reaction evidence="7">
        <text>(6S)-5,6,7,8-tetrahydrofolate + NADP(+) = 7,8-dihydrofolate + NADPH + H(+)</text>
        <dbReference type="Rhea" id="RHEA:15009"/>
        <dbReference type="ChEBI" id="CHEBI:15378"/>
        <dbReference type="ChEBI" id="CHEBI:57451"/>
        <dbReference type="ChEBI" id="CHEBI:57453"/>
        <dbReference type="ChEBI" id="CHEBI:57783"/>
        <dbReference type="ChEBI" id="CHEBI:58349"/>
        <dbReference type="EC" id="1.5.1.3"/>
    </reaction>
</comment>
<comment type="similarity">
    <text evidence="2 7 8">Belongs to the dihydrofolate reductase family.</text>
</comment>
<protein>
    <recommendedName>
        <fullName evidence="3 7">Dihydrofolate reductase</fullName>
        <ecNumber evidence="3 7">1.5.1.3</ecNumber>
    </recommendedName>
</protein>
<dbReference type="PANTHER" id="PTHR48069:SF3">
    <property type="entry name" value="DIHYDROFOLATE REDUCTASE"/>
    <property type="match status" value="1"/>
</dbReference>
<dbReference type="SUPFAM" id="SSF53597">
    <property type="entry name" value="Dihydrofolate reductase-like"/>
    <property type="match status" value="1"/>
</dbReference>
<dbReference type="RefSeq" id="WP_085510737.1">
    <property type="nucleotide sequence ID" value="NZ_FXAP01000001.1"/>
</dbReference>
<dbReference type="PROSITE" id="PS00075">
    <property type="entry name" value="DHFR_1"/>
    <property type="match status" value="1"/>
</dbReference>
<dbReference type="GO" id="GO:0050661">
    <property type="term" value="F:NADP binding"/>
    <property type="evidence" value="ECO:0007669"/>
    <property type="project" value="InterPro"/>
</dbReference>
<dbReference type="GO" id="GO:0046654">
    <property type="term" value="P:tetrahydrofolate biosynthetic process"/>
    <property type="evidence" value="ECO:0007669"/>
    <property type="project" value="UniProtKB-UniPathway"/>
</dbReference>
<organism evidence="10 11">
    <name type="scientific">Plantibacter flavus</name>
    <dbReference type="NCBI Taxonomy" id="150123"/>
    <lineage>
        <taxon>Bacteria</taxon>
        <taxon>Bacillati</taxon>
        <taxon>Actinomycetota</taxon>
        <taxon>Actinomycetes</taxon>
        <taxon>Micrococcales</taxon>
        <taxon>Microbacteriaceae</taxon>
        <taxon>Plantibacter</taxon>
    </lineage>
</organism>
<evidence type="ECO:0000256" key="8">
    <source>
        <dbReference type="RuleBase" id="RU004474"/>
    </source>
</evidence>
<evidence type="ECO:0000256" key="1">
    <source>
        <dbReference type="ARBA" id="ARBA00004903"/>
    </source>
</evidence>
<proteinExistence type="inferred from homology"/>
<dbReference type="GO" id="GO:0006730">
    <property type="term" value="P:one-carbon metabolic process"/>
    <property type="evidence" value="ECO:0007669"/>
    <property type="project" value="UniProtKB-KW"/>
</dbReference>
<dbReference type="CDD" id="cd00209">
    <property type="entry name" value="DHFR"/>
    <property type="match status" value="1"/>
</dbReference>
<evidence type="ECO:0000313" key="11">
    <source>
        <dbReference type="Proteomes" id="UP000266915"/>
    </source>
</evidence>
<evidence type="ECO:0000256" key="2">
    <source>
        <dbReference type="ARBA" id="ARBA00009539"/>
    </source>
</evidence>
<dbReference type="GO" id="GO:0004146">
    <property type="term" value="F:dihydrofolate reductase activity"/>
    <property type="evidence" value="ECO:0007669"/>
    <property type="project" value="UniProtKB-EC"/>
</dbReference>
<dbReference type="GO" id="GO:0005829">
    <property type="term" value="C:cytosol"/>
    <property type="evidence" value="ECO:0007669"/>
    <property type="project" value="TreeGrafter"/>
</dbReference>
<dbReference type="Proteomes" id="UP000266915">
    <property type="component" value="Unassembled WGS sequence"/>
</dbReference>
<dbReference type="AlphaFoldDB" id="A0A3N2C2B4"/>
<comment type="caution">
    <text evidence="10">The sequence shown here is derived from an EMBL/GenBank/DDBJ whole genome shotgun (WGS) entry which is preliminary data.</text>
</comment>
<sequence length="174" mass="18735">MSLALIWAQAHDGVIGADGDMPWHVPEDLAHFKALTGSDAVIMGRRTWDSLPPRFRPLPGRPNIVVTRDHAWSAGGAIVAHSLEDAFEAAQLAGNGQAWVTGGAGLFTEALAIADRLEVTELDLDVAGDTFAPTIGEEWVPVTIDPAHGWSESRTGVPYRFIRYERAPEVTITG</sequence>
<keyword evidence="4 7" id="KW-0554">One-carbon metabolism</keyword>
<dbReference type="Pfam" id="PF00186">
    <property type="entry name" value="DHFR_1"/>
    <property type="match status" value="1"/>
</dbReference>
<keyword evidence="11" id="KW-1185">Reference proteome</keyword>
<dbReference type="InterPro" id="IPR012259">
    <property type="entry name" value="DHFR"/>
</dbReference>
<dbReference type="PIRSF" id="PIRSF000194">
    <property type="entry name" value="DHFR"/>
    <property type="match status" value="1"/>
</dbReference>
<dbReference type="GO" id="GO:0046655">
    <property type="term" value="P:folic acid metabolic process"/>
    <property type="evidence" value="ECO:0007669"/>
    <property type="project" value="TreeGrafter"/>
</dbReference>
<dbReference type="PANTHER" id="PTHR48069">
    <property type="entry name" value="DIHYDROFOLATE REDUCTASE"/>
    <property type="match status" value="1"/>
</dbReference>
<reference evidence="10 11" key="1">
    <citation type="submission" date="2018-11" db="EMBL/GenBank/DDBJ databases">
        <title>Sequencing the genomes of 1000 actinobacteria strains.</title>
        <authorList>
            <person name="Klenk H.-P."/>
        </authorList>
    </citation>
    <scope>NUCLEOTIDE SEQUENCE [LARGE SCALE GENOMIC DNA]</scope>
    <source>
        <strain evidence="10 11">DSM 14012</strain>
    </source>
</reference>
<dbReference type="EMBL" id="RKHL01000001">
    <property type="protein sequence ID" value="ROR81657.1"/>
    <property type="molecule type" value="Genomic_DNA"/>
</dbReference>
<evidence type="ECO:0000313" key="10">
    <source>
        <dbReference type="EMBL" id="ROR81657.1"/>
    </source>
</evidence>
<keyword evidence="6 7" id="KW-0560">Oxidoreductase</keyword>
<dbReference type="PRINTS" id="PR00070">
    <property type="entry name" value="DHFR"/>
</dbReference>
<keyword evidence="5 7" id="KW-0521">NADP</keyword>
<comment type="function">
    <text evidence="7">Key enzyme in folate metabolism. Catalyzes an essential reaction for de novo glycine and purine synthesis, and for DNA precursor synthesis.</text>
</comment>
<evidence type="ECO:0000256" key="3">
    <source>
        <dbReference type="ARBA" id="ARBA00012856"/>
    </source>
</evidence>
<dbReference type="UniPathway" id="UPA00077">
    <property type="reaction ID" value="UER00158"/>
</dbReference>
<evidence type="ECO:0000256" key="5">
    <source>
        <dbReference type="ARBA" id="ARBA00022857"/>
    </source>
</evidence>
<evidence type="ECO:0000256" key="7">
    <source>
        <dbReference type="PIRNR" id="PIRNR000194"/>
    </source>
</evidence>
<evidence type="ECO:0000256" key="6">
    <source>
        <dbReference type="ARBA" id="ARBA00023002"/>
    </source>
</evidence>
<dbReference type="EC" id="1.5.1.3" evidence="3 7"/>
<comment type="pathway">
    <text evidence="1 7">Cofactor biosynthesis; tetrahydrofolate biosynthesis; 5,6,7,8-tetrahydrofolate from 7,8-dihydrofolate: step 1/1.</text>
</comment>
<dbReference type="InterPro" id="IPR001796">
    <property type="entry name" value="DHFR_dom"/>
</dbReference>
<dbReference type="Gene3D" id="3.40.430.10">
    <property type="entry name" value="Dihydrofolate Reductase, subunit A"/>
    <property type="match status" value="1"/>
</dbReference>
<dbReference type="InterPro" id="IPR024072">
    <property type="entry name" value="DHFR-like_dom_sf"/>
</dbReference>
<dbReference type="GO" id="GO:0046452">
    <property type="term" value="P:dihydrofolate metabolic process"/>
    <property type="evidence" value="ECO:0007669"/>
    <property type="project" value="TreeGrafter"/>
</dbReference>